<dbReference type="EMBL" id="JYDQ01000023">
    <property type="protein sequence ID" value="KRY20656.1"/>
    <property type="molecule type" value="Genomic_DNA"/>
</dbReference>
<dbReference type="GO" id="GO:0005085">
    <property type="term" value="F:guanyl-nucleotide exchange factor activity"/>
    <property type="evidence" value="ECO:0007669"/>
    <property type="project" value="InterPro"/>
</dbReference>
<dbReference type="CDD" id="cd17733">
    <property type="entry name" value="BRCT_Ect2_rpt1"/>
    <property type="match status" value="1"/>
</dbReference>
<dbReference type="InterPro" id="IPR001357">
    <property type="entry name" value="BRCT_dom"/>
</dbReference>
<dbReference type="GO" id="GO:0000281">
    <property type="term" value="P:mitotic cytokinesis"/>
    <property type="evidence" value="ECO:0007669"/>
    <property type="project" value="TreeGrafter"/>
</dbReference>
<dbReference type="InterPro" id="IPR035899">
    <property type="entry name" value="DBL_dom_sf"/>
</dbReference>
<feature type="domain" description="BRCT" evidence="18">
    <location>
        <begin position="263"/>
        <end position="351"/>
    </location>
</feature>
<dbReference type="InterPro" id="IPR036420">
    <property type="entry name" value="BRCT_dom_sf"/>
</dbReference>
<comment type="caution">
    <text evidence="19">The sequence shown here is derived from an EMBL/GenBank/DDBJ whole genome shotgun (WGS) entry which is preliminary data.</text>
</comment>
<evidence type="ECO:0000256" key="4">
    <source>
        <dbReference type="ARBA" id="ARBA00004991"/>
    </source>
</evidence>
<dbReference type="PROSITE" id="PS50172">
    <property type="entry name" value="BRCT"/>
    <property type="match status" value="2"/>
</dbReference>
<dbReference type="OrthoDB" id="10254570at2759"/>
<dbReference type="CDD" id="cd01229">
    <property type="entry name" value="PH_Ect2"/>
    <property type="match status" value="1"/>
</dbReference>
<dbReference type="FunFam" id="3.40.640.10:FF:000020">
    <property type="entry name" value="sphingosine-1-phosphate lyase 1"/>
    <property type="match status" value="1"/>
</dbReference>
<evidence type="ECO:0000256" key="7">
    <source>
        <dbReference type="ARBA" id="ARBA00022898"/>
    </source>
</evidence>
<evidence type="ECO:0000259" key="17">
    <source>
        <dbReference type="PROSITE" id="PS50010"/>
    </source>
</evidence>
<comment type="cofactor">
    <cofactor evidence="1 16">
        <name>pyridoxal 5'-phosphate</name>
        <dbReference type="ChEBI" id="CHEBI:597326"/>
    </cofactor>
</comment>
<dbReference type="GO" id="GO:0006665">
    <property type="term" value="P:sphingolipid metabolic process"/>
    <property type="evidence" value="ECO:0007669"/>
    <property type="project" value="UniProtKB-KW"/>
</dbReference>
<evidence type="ECO:0000256" key="11">
    <source>
        <dbReference type="ARBA" id="ARBA00023136"/>
    </source>
</evidence>
<dbReference type="GO" id="GO:0005096">
    <property type="term" value="F:GTPase activator activity"/>
    <property type="evidence" value="ECO:0007669"/>
    <property type="project" value="InterPro"/>
</dbReference>
<dbReference type="InterPro" id="IPR015421">
    <property type="entry name" value="PyrdxlP-dep_Trfase_major"/>
</dbReference>
<dbReference type="Gene3D" id="6.10.140.2150">
    <property type="match status" value="1"/>
</dbReference>
<evidence type="ECO:0000259" key="18">
    <source>
        <dbReference type="PROSITE" id="PS50172"/>
    </source>
</evidence>
<dbReference type="EC" id="4.1.2.27" evidence="14"/>
<dbReference type="PANTHER" id="PTHR16777">
    <property type="entry name" value="PROTEIN ECT2"/>
    <property type="match status" value="1"/>
</dbReference>
<dbReference type="InterPro" id="IPR015424">
    <property type="entry name" value="PyrdxlP-dep_Trfase"/>
</dbReference>
<dbReference type="InterPro" id="IPR015422">
    <property type="entry name" value="PyrdxlP-dep_Trfase_small"/>
</dbReference>
<dbReference type="GO" id="GO:0005634">
    <property type="term" value="C:nucleus"/>
    <property type="evidence" value="ECO:0007669"/>
    <property type="project" value="InterPro"/>
</dbReference>
<dbReference type="InterPro" id="IPR049395">
    <property type="entry name" value="ECT2_PH"/>
</dbReference>
<dbReference type="GO" id="GO:0005789">
    <property type="term" value="C:endoplasmic reticulum membrane"/>
    <property type="evidence" value="ECO:0007669"/>
    <property type="project" value="UniProtKB-SubCell"/>
</dbReference>
<dbReference type="CDD" id="cd06450">
    <property type="entry name" value="DOPA_deC_like"/>
    <property type="match status" value="1"/>
</dbReference>
<comment type="pathway">
    <text evidence="3">Lipid metabolism; sphingolipid metabolism.</text>
</comment>
<accession>A0A0V1A733</accession>
<dbReference type="GO" id="GO:0035556">
    <property type="term" value="P:intracellular signal transduction"/>
    <property type="evidence" value="ECO:0007669"/>
    <property type="project" value="InterPro"/>
</dbReference>
<keyword evidence="7 16" id="KW-0663">Pyridoxal phosphate</keyword>
<dbReference type="Gene3D" id="3.40.640.10">
    <property type="entry name" value="Type I PLP-dependent aspartate aminotransferase-like (Major domain)"/>
    <property type="match status" value="1"/>
</dbReference>
<evidence type="ECO:0000313" key="19">
    <source>
        <dbReference type="EMBL" id="KRY20656.1"/>
    </source>
</evidence>
<feature type="modified residue" description="N6-(pyridoxal phosphate)lysine" evidence="16">
    <location>
        <position position="1277"/>
    </location>
</feature>
<dbReference type="Gene3D" id="3.90.1150.10">
    <property type="entry name" value="Aspartate Aminotransferase, domain 1"/>
    <property type="match status" value="1"/>
</dbReference>
<name>A0A0V1A733_9BILA</name>
<evidence type="ECO:0000256" key="5">
    <source>
        <dbReference type="ARBA" id="ARBA00022692"/>
    </source>
</evidence>
<comment type="pathway">
    <text evidence="4">Sphingolipid metabolism.</text>
</comment>
<dbReference type="Gene3D" id="1.20.900.10">
    <property type="entry name" value="Dbl homology (DH) domain"/>
    <property type="match status" value="1"/>
</dbReference>
<evidence type="ECO:0000256" key="14">
    <source>
        <dbReference type="ARBA" id="ARBA00038965"/>
    </source>
</evidence>
<dbReference type="PROSITE" id="PS50010">
    <property type="entry name" value="DH_2"/>
    <property type="match status" value="1"/>
</dbReference>
<dbReference type="SUPFAM" id="SSF53383">
    <property type="entry name" value="PLP-dependent transferases"/>
    <property type="match status" value="1"/>
</dbReference>
<proteinExistence type="inferred from homology"/>
<evidence type="ECO:0000256" key="1">
    <source>
        <dbReference type="ARBA" id="ARBA00001933"/>
    </source>
</evidence>
<dbReference type="GO" id="GO:0030170">
    <property type="term" value="F:pyridoxal phosphate binding"/>
    <property type="evidence" value="ECO:0007669"/>
    <property type="project" value="InterPro"/>
</dbReference>
<evidence type="ECO:0000256" key="3">
    <source>
        <dbReference type="ARBA" id="ARBA00004760"/>
    </source>
</evidence>
<keyword evidence="9" id="KW-1133">Transmembrane helix</keyword>
<evidence type="ECO:0000256" key="16">
    <source>
        <dbReference type="PIRSR" id="PIRSR602129-50"/>
    </source>
</evidence>
<keyword evidence="20" id="KW-1185">Reference proteome</keyword>
<dbReference type="InterPro" id="IPR002129">
    <property type="entry name" value="PyrdxlP-dep_de-COase"/>
</dbReference>
<dbReference type="InterPro" id="IPR000219">
    <property type="entry name" value="DH_dom"/>
</dbReference>
<keyword evidence="10" id="KW-0443">Lipid metabolism</keyword>
<dbReference type="InterPro" id="IPR001331">
    <property type="entry name" value="GDS_CDC24_CS"/>
</dbReference>
<evidence type="ECO:0000256" key="2">
    <source>
        <dbReference type="ARBA" id="ARBA00004389"/>
    </source>
</evidence>
<feature type="domain" description="BRCT" evidence="18">
    <location>
        <begin position="169"/>
        <end position="243"/>
    </location>
</feature>
<dbReference type="Pfam" id="PF12738">
    <property type="entry name" value="PTCB-BRCT"/>
    <property type="match status" value="1"/>
</dbReference>
<keyword evidence="8" id="KW-0746">Sphingolipid metabolism</keyword>
<gene>
    <name evidence="19" type="primary">SGPL1</name>
    <name evidence="19" type="ORF">T12_7669</name>
</gene>
<dbReference type="InterPro" id="IPR026817">
    <property type="entry name" value="Ect2"/>
</dbReference>
<dbReference type="Pfam" id="PF00282">
    <property type="entry name" value="Pyridoxal_deC"/>
    <property type="match status" value="1"/>
</dbReference>
<keyword evidence="6" id="KW-0256">Endoplasmic reticulum</keyword>
<evidence type="ECO:0000313" key="20">
    <source>
        <dbReference type="Proteomes" id="UP000054783"/>
    </source>
</evidence>
<comment type="similarity">
    <text evidence="13">Belongs to the group II decarboxylase family. Sphingosine-1-phosphate lyase subfamily.</text>
</comment>
<dbReference type="Pfam" id="PF21242">
    <property type="entry name" value="ECT2_PH"/>
    <property type="match status" value="1"/>
</dbReference>
<dbReference type="GO" id="GO:2000431">
    <property type="term" value="P:regulation of cytokinesis, actomyosin contractile ring assembly"/>
    <property type="evidence" value="ECO:0007669"/>
    <property type="project" value="InterPro"/>
</dbReference>
<keyword evidence="11" id="KW-0472">Membrane</keyword>
<comment type="subcellular location">
    <subcellularLocation>
        <location evidence="2">Endoplasmic reticulum membrane</location>
        <topology evidence="2">Single-pass membrane protein</topology>
    </subcellularLocation>
</comment>
<dbReference type="GO" id="GO:0007399">
    <property type="term" value="P:nervous system development"/>
    <property type="evidence" value="ECO:0007669"/>
    <property type="project" value="TreeGrafter"/>
</dbReference>
<evidence type="ECO:0000256" key="8">
    <source>
        <dbReference type="ARBA" id="ARBA00022919"/>
    </source>
</evidence>
<dbReference type="Pfam" id="PF00621">
    <property type="entry name" value="RhoGEF"/>
    <property type="match status" value="1"/>
</dbReference>
<dbReference type="GO" id="GO:0019752">
    <property type="term" value="P:carboxylic acid metabolic process"/>
    <property type="evidence" value="ECO:0007669"/>
    <property type="project" value="InterPro"/>
</dbReference>
<dbReference type="PANTHER" id="PTHR16777:SF2">
    <property type="entry name" value="PROTEIN ECT2"/>
    <property type="match status" value="1"/>
</dbReference>
<organism evidence="19 20">
    <name type="scientific">Trichinella patagoniensis</name>
    <dbReference type="NCBI Taxonomy" id="990121"/>
    <lineage>
        <taxon>Eukaryota</taxon>
        <taxon>Metazoa</taxon>
        <taxon>Ecdysozoa</taxon>
        <taxon>Nematoda</taxon>
        <taxon>Enoplea</taxon>
        <taxon>Dorylaimia</taxon>
        <taxon>Trichinellida</taxon>
        <taxon>Trichinellidae</taxon>
        <taxon>Trichinella</taxon>
    </lineage>
</organism>
<evidence type="ECO:0000256" key="15">
    <source>
        <dbReference type="ARBA" id="ARBA00042568"/>
    </source>
</evidence>
<evidence type="ECO:0000256" key="12">
    <source>
        <dbReference type="ARBA" id="ARBA00023239"/>
    </source>
</evidence>
<dbReference type="SMART" id="SM00292">
    <property type="entry name" value="BRCT"/>
    <property type="match status" value="2"/>
</dbReference>
<keyword evidence="12 19" id="KW-0456">Lyase</keyword>
<evidence type="ECO:0000256" key="13">
    <source>
        <dbReference type="ARBA" id="ARBA00038302"/>
    </source>
</evidence>
<evidence type="ECO:0000256" key="9">
    <source>
        <dbReference type="ARBA" id="ARBA00022989"/>
    </source>
</evidence>
<dbReference type="SMART" id="SM00325">
    <property type="entry name" value="RhoGEF"/>
    <property type="match status" value="1"/>
</dbReference>
<dbReference type="CDD" id="cd00160">
    <property type="entry name" value="RhoGEF"/>
    <property type="match status" value="1"/>
</dbReference>
<keyword evidence="5" id="KW-0812">Transmembrane</keyword>
<dbReference type="SUPFAM" id="SSF52113">
    <property type="entry name" value="BRCT domain"/>
    <property type="match status" value="2"/>
</dbReference>
<dbReference type="GO" id="GO:0005938">
    <property type="term" value="C:cell cortex"/>
    <property type="evidence" value="ECO:0007669"/>
    <property type="project" value="TreeGrafter"/>
</dbReference>
<dbReference type="FunFam" id="6.10.140.2150:FF:000001">
    <property type="entry name" value="Sphingosine-1-phosphate lyase 1"/>
    <property type="match status" value="1"/>
</dbReference>
<feature type="domain" description="DH" evidence="17">
    <location>
        <begin position="429"/>
        <end position="619"/>
    </location>
</feature>
<evidence type="ECO:0000256" key="6">
    <source>
        <dbReference type="ARBA" id="ARBA00022824"/>
    </source>
</evidence>
<dbReference type="PROSITE" id="PS00741">
    <property type="entry name" value="DH_1"/>
    <property type="match status" value="1"/>
</dbReference>
<evidence type="ECO:0000256" key="10">
    <source>
        <dbReference type="ARBA" id="ARBA00023098"/>
    </source>
</evidence>
<dbReference type="Gene3D" id="2.30.29.30">
    <property type="entry name" value="Pleckstrin-homology domain (PH domain)/Phosphotyrosine-binding domain (PTB)"/>
    <property type="match status" value="1"/>
</dbReference>
<reference evidence="19 20" key="1">
    <citation type="submission" date="2015-01" db="EMBL/GenBank/DDBJ databases">
        <title>Evolution of Trichinella species and genotypes.</title>
        <authorList>
            <person name="Korhonen P.K."/>
            <person name="Edoardo P."/>
            <person name="Giuseppe L.R."/>
            <person name="Gasser R.B."/>
        </authorList>
    </citation>
    <scope>NUCLEOTIDE SEQUENCE [LARGE SCALE GENOMIC DNA]</scope>
    <source>
        <strain evidence="19">ISS2496</strain>
    </source>
</reference>
<dbReference type="Proteomes" id="UP000054783">
    <property type="component" value="Unassembled WGS sequence"/>
</dbReference>
<dbReference type="GO" id="GO:0008117">
    <property type="term" value="F:sphinganine-1-phosphate aldolase activity"/>
    <property type="evidence" value="ECO:0007669"/>
    <property type="project" value="UniProtKB-EC"/>
</dbReference>
<dbReference type="Pfam" id="PF21243">
    <property type="entry name" value="ECT2_BRCT0"/>
    <property type="match status" value="1"/>
</dbReference>
<dbReference type="Gene3D" id="3.40.50.10190">
    <property type="entry name" value="BRCT domain"/>
    <property type="match status" value="3"/>
</dbReference>
<dbReference type="SUPFAM" id="SSF48065">
    <property type="entry name" value="DBL homology domain (DH-domain)"/>
    <property type="match status" value="1"/>
</dbReference>
<dbReference type="InterPro" id="IPR049396">
    <property type="entry name" value="ECT2_BRCT0"/>
</dbReference>
<protein>
    <recommendedName>
        <fullName evidence="14">sphinganine-1-phosphate aldolase</fullName>
        <ecNumber evidence="14">4.1.2.27</ecNumber>
    </recommendedName>
    <alternativeName>
        <fullName evidence="15">Sphingosine-1-phosphate aldolase</fullName>
    </alternativeName>
</protein>
<sequence length="1491" mass="170188">MTYLNFRDQLCICHLHLRSDNTCFEMQTLIRSILLLKLNCLHLKTFPMLTNDEHIACSVLESEQIENDEKTIKGINQTEDEIRAICLVGSVAHDDKLKEVLKTVFNLLVYESEKGVEYISQKDVAFVLENFCGPDFNYLYHAGRRIFGPTIIFESSQSSAKLPIKSRPLYCNAMKEVTVCFAGLHDKKVLSNVVDLVHHMGGSVRKNFTMSVTHVVTNTTQSSKYRLAVGMGKAVMHVDWIFKMWERRSNAHVSALSPDWSCFKLKPFFALKLYFRGFLPNEENHMKELAIQNGAVVTDCNACTHFVVDPSVRYEDLTDSDRNLQCRFVTAEWFWLSIQLDICANEDMYTLMDKDQKCRKRSKSPAVFENKRHAKRLSEFHGSGDLNPFSSHCSSLDVSSDYSSMLGDQMFSSEDLDNLMKSPKKGMSKRQQIAVEMLQTEFKYVQVLHTIITIYKEPLESPDSTVGGHLLDSAEMKLIFGNLPPIYVIHQKLHKELANLIAHWSEDRCIGNVWLQHADELVKAYPPFVNFYERTKETLNKCDKSKPRFHAFLKARQNRPESNRESLQELIIRPVQRLPSVILLLSELLKNTDKANKDYQCIAKAIDALKRVLTHINEDKRKTEGQVKLFDIVNEIENCPPYLLSSQRQFITSISVTSLSHGFVKKGSQCVFYLFNDCLEVAKSRQKTNGREETRTLHATLKPYKHAELLFLSNIRRVIDVTCFEEASNIFCLTIRNNMGDTNYPFQLVDETANEARRMFLEKLCDQVLKTVGRVDFCLQSLQSADADGDSDLALTIQKAIKHLKYGGRRLSRAFSFNKTQTSLRRAVSQIAVNVGGHLRRMSRSNLRLPLQQIHEEAQQQQSSSSLFFTNHHIRHRFPVVNYLTASVSAVSSIKRWKHRMQKMDWLLVHIDFLIDYMSTLTVEKLYNDIRMFVFSCFLASIHLIDWCRRLYNVTFGELEPWQISAYTFCAFSVFLWLDKFFHCEEAFVVRLEKTLFRTARRLPWVKRKISVQLSKTRQSVQMELQKNDPDPEFIRHLPDRGFDQNDIIAKAERYQKAGTFDFSKGKVSGAVYNANVELLSLNAEIMKLFCWSNPLHPDIFPGIRKMEAEIVRMVCNMFNGGNNACGTVTSGGTESLILACLAYRNRAYGRGNKDPEIVVPISAHGAFDKAAQMLRLRIRHVPLEAGTFKVDLDKMKQMITKSTCMLVASAPNFPYGIIDPIEQVAALGEKFGIPVHVDCCLGGFLLPFMERADYPLDEEFDFRIRGVTSISCDTHKYGFSTKGTSVLMYRNKLYQRYQYFCQPNWPGGIYATATVAGSRNGANSASCWATMLHFGIHGYVQCTRKIIRTARYIERKLREVKGIYIFGHPRVSVVAFTSYVFDIYAFASQMGDRGWSLNLLQLPPAVHFCITMNQTQEGVAHSFIEDATAVAEALLEDPSKSNDISGAAALYGSSQTLPDRTLVNEIACAYLDACYATETKCDPDDLDGLI</sequence>
<dbReference type="InterPro" id="IPR011993">
    <property type="entry name" value="PH-like_dom_sf"/>
</dbReference>
<dbReference type="STRING" id="990121.A0A0V1A733"/>